<keyword evidence="4" id="KW-0732">Signal</keyword>
<comment type="similarity">
    <text evidence="1 3">Belongs to the plant LTP family.</text>
</comment>
<dbReference type="GO" id="GO:0006869">
    <property type="term" value="P:lipid transport"/>
    <property type="evidence" value="ECO:0007669"/>
    <property type="project" value="InterPro"/>
</dbReference>
<dbReference type="PROSITE" id="PS00597">
    <property type="entry name" value="PLANT_LTP"/>
    <property type="match status" value="1"/>
</dbReference>
<dbReference type="InterPro" id="IPR036312">
    <property type="entry name" value="Bifun_inhib/LTP/seed_sf"/>
</dbReference>
<keyword evidence="2" id="KW-1015">Disulfide bond</keyword>
<dbReference type="Gene3D" id="1.10.110.10">
    <property type="entry name" value="Plant lipid-transfer and hydrophobic proteins"/>
    <property type="match status" value="1"/>
</dbReference>
<keyword evidence="3" id="KW-0813">Transport</keyword>
<proteinExistence type="inferred from homology"/>
<dbReference type="CDD" id="cd01960">
    <property type="entry name" value="nsLTP1"/>
    <property type="match status" value="1"/>
</dbReference>
<dbReference type="Proteomes" id="UP001293593">
    <property type="component" value="Unassembled WGS sequence"/>
</dbReference>
<feature type="domain" description="Bifunctional inhibitor/plant lipid transfer protein/seed storage helical" evidence="5">
    <location>
        <begin position="28"/>
        <end position="112"/>
    </location>
</feature>
<keyword evidence="3" id="KW-0446">Lipid-binding</keyword>
<reference evidence="6" key="1">
    <citation type="submission" date="2023-10" db="EMBL/GenBank/DDBJ databases">
        <title>Chromosome-level genome of the transformable northern wattle, Acacia crassicarpa.</title>
        <authorList>
            <person name="Massaro I."/>
            <person name="Sinha N.R."/>
            <person name="Poethig S."/>
            <person name="Leichty A.R."/>
        </authorList>
    </citation>
    <scope>NUCLEOTIDE SEQUENCE</scope>
    <source>
        <strain evidence="6">Acra3RX</strain>
        <tissue evidence="6">Leaf</tissue>
    </source>
</reference>
<evidence type="ECO:0000256" key="2">
    <source>
        <dbReference type="ARBA" id="ARBA00023157"/>
    </source>
</evidence>
<evidence type="ECO:0000313" key="6">
    <source>
        <dbReference type="EMBL" id="KAK4268441.1"/>
    </source>
</evidence>
<dbReference type="EMBL" id="JAWXYG010000007">
    <property type="protein sequence ID" value="KAK4268441.1"/>
    <property type="molecule type" value="Genomic_DNA"/>
</dbReference>
<dbReference type="SUPFAM" id="SSF47699">
    <property type="entry name" value="Bifunctional inhibitor/lipid-transfer protein/seed storage 2S albumin"/>
    <property type="match status" value="1"/>
</dbReference>
<dbReference type="PRINTS" id="PR00382">
    <property type="entry name" value="LIPIDTRNSFER"/>
</dbReference>
<evidence type="ECO:0000256" key="4">
    <source>
        <dbReference type="SAM" id="SignalP"/>
    </source>
</evidence>
<comment type="caution">
    <text evidence="6">The sequence shown here is derived from an EMBL/GenBank/DDBJ whole genome shotgun (WGS) entry which is preliminary data.</text>
</comment>
<dbReference type="SMART" id="SM00499">
    <property type="entry name" value="AAI"/>
    <property type="match status" value="1"/>
</dbReference>
<dbReference type="AlphaFoldDB" id="A0AAE1JG91"/>
<protein>
    <recommendedName>
        <fullName evidence="3">Non-specific lipid-transfer protein</fullName>
    </recommendedName>
</protein>
<keyword evidence="7" id="KW-1185">Reference proteome</keyword>
<dbReference type="GO" id="GO:0008289">
    <property type="term" value="F:lipid binding"/>
    <property type="evidence" value="ECO:0007669"/>
    <property type="project" value="UniProtKB-KW"/>
</dbReference>
<evidence type="ECO:0000313" key="7">
    <source>
        <dbReference type="Proteomes" id="UP001293593"/>
    </source>
</evidence>
<comment type="function">
    <text evidence="3">Plant non-specific lipid-transfer proteins transfer phospholipids as well as galactolipids across membranes. May play a role in wax or cutin deposition in the cell walls of expanding epidermal cells and certain secretory tissues.</text>
</comment>
<evidence type="ECO:0000256" key="1">
    <source>
        <dbReference type="ARBA" id="ARBA00009748"/>
    </source>
</evidence>
<dbReference type="InterPro" id="IPR016140">
    <property type="entry name" value="Bifunc_inhib/LTP/seed_store"/>
</dbReference>
<organism evidence="6 7">
    <name type="scientific">Acacia crassicarpa</name>
    <name type="common">northern wattle</name>
    <dbReference type="NCBI Taxonomy" id="499986"/>
    <lineage>
        <taxon>Eukaryota</taxon>
        <taxon>Viridiplantae</taxon>
        <taxon>Streptophyta</taxon>
        <taxon>Embryophyta</taxon>
        <taxon>Tracheophyta</taxon>
        <taxon>Spermatophyta</taxon>
        <taxon>Magnoliopsida</taxon>
        <taxon>eudicotyledons</taxon>
        <taxon>Gunneridae</taxon>
        <taxon>Pentapetalae</taxon>
        <taxon>rosids</taxon>
        <taxon>fabids</taxon>
        <taxon>Fabales</taxon>
        <taxon>Fabaceae</taxon>
        <taxon>Caesalpinioideae</taxon>
        <taxon>mimosoid clade</taxon>
        <taxon>Acacieae</taxon>
        <taxon>Acacia</taxon>
    </lineage>
</organism>
<dbReference type="PANTHER" id="PTHR33076">
    <property type="entry name" value="NON-SPECIFIC LIPID-TRANSFER PROTEIN 2-RELATED"/>
    <property type="match status" value="1"/>
</dbReference>
<accession>A0AAE1JG91</accession>
<name>A0AAE1JG91_9FABA</name>
<gene>
    <name evidence="6" type="ORF">QN277_025098</name>
</gene>
<feature type="chain" id="PRO_5042079329" description="Non-specific lipid-transfer protein" evidence="4">
    <location>
        <begin position="26"/>
        <end position="117"/>
    </location>
</feature>
<feature type="signal peptide" evidence="4">
    <location>
        <begin position="1"/>
        <end position="25"/>
    </location>
</feature>
<dbReference type="InterPro" id="IPR000528">
    <property type="entry name" value="Plant_nsLTP"/>
</dbReference>
<sequence length="117" mass="11770">MAAVMKVACMVVLCLAVVAAPMAEAISCGQVSSSLSPCIPYLQNGGAPAPGCCQGIRSLLSASSTTANKQAICNCLKGAAGQVDGLKPENAESLPSSCNVNIPYKISTSTNCASLKF</sequence>
<evidence type="ECO:0000259" key="5">
    <source>
        <dbReference type="SMART" id="SM00499"/>
    </source>
</evidence>
<evidence type="ECO:0000256" key="3">
    <source>
        <dbReference type="RuleBase" id="RU000628"/>
    </source>
</evidence>
<dbReference type="Pfam" id="PF00234">
    <property type="entry name" value="Tryp_alpha_amyl"/>
    <property type="match status" value="1"/>
</dbReference>